<dbReference type="GO" id="GO:0006302">
    <property type="term" value="P:double-strand break repair"/>
    <property type="evidence" value="ECO:0007669"/>
    <property type="project" value="TreeGrafter"/>
</dbReference>
<dbReference type="AlphaFoldDB" id="A0AAC9HP92"/>
<keyword evidence="5" id="KW-0808">Transferase</keyword>
<keyword evidence="6" id="KW-1185">Reference proteome</keyword>
<dbReference type="EMBL" id="CP014859">
    <property type="protein sequence ID" value="AOS63019.1"/>
    <property type="molecule type" value="Genomic_DNA"/>
</dbReference>
<proteinExistence type="predicted"/>
<evidence type="ECO:0000313" key="6">
    <source>
        <dbReference type="Proteomes" id="UP000095210"/>
    </source>
</evidence>
<dbReference type="Pfam" id="PF00476">
    <property type="entry name" value="DNA_pol_A"/>
    <property type="match status" value="1"/>
</dbReference>
<dbReference type="GO" id="GO:0003887">
    <property type="term" value="F:DNA-directed DNA polymerase activity"/>
    <property type="evidence" value="ECO:0007669"/>
    <property type="project" value="UniProtKB-EC"/>
</dbReference>
<evidence type="ECO:0000256" key="1">
    <source>
        <dbReference type="ARBA" id="ARBA00012417"/>
    </source>
</evidence>
<keyword evidence="5" id="KW-0548">Nucleotidyltransferase</keyword>
<name>A0AAC9HP92_9PSEU</name>
<dbReference type="GO" id="GO:0003677">
    <property type="term" value="F:DNA binding"/>
    <property type="evidence" value="ECO:0007669"/>
    <property type="project" value="InterPro"/>
</dbReference>
<dbReference type="InterPro" id="IPR001098">
    <property type="entry name" value="DNA-dir_DNA_pol_A_palm_dom"/>
</dbReference>
<dbReference type="PANTHER" id="PTHR10133:SF27">
    <property type="entry name" value="DNA POLYMERASE NU"/>
    <property type="match status" value="1"/>
</dbReference>
<dbReference type="InterPro" id="IPR002298">
    <property type="entry name" value="DNA_polymerase_A"/>
</dbReference>
<evidence type="ECO:0000259" key="4">
    <source>
        <dbReference type="SMART" id="SM00482"/>
    </source>
</evidence>
<dbReference type="SUPFAM" id="SSF56672">
    <property type="entry name" value="DNA/RNA polymerases"/>
    <property type="match status" value="1"/>
</dbReference>
<feature type="domain" description="DNA-directed DNA polymerase family A palm" evidence="4">
    <location>
        <begin position="320"/>
        <end position="515"/>
    </location>
</feature>
<dbReference type="Gene3D" id="1.10.150.20">
    <property type="entry name" value="5' to 3' exonuclease, C-terminal subdomain"/>
    <property type="match status" value="1"/>
</dbReference>
<evidence type="ECO:0000256" key="3">
    <source>
        <dbReference type="ARBA" id="ARBA00049244"/>
    </source>
</evidence>
<comment type="catalytic activity">
    <reaction evidence="3">
        <text>DNA(n) + a 2'-deoxyribonucleoside 5'-triphosphate = DNA(n+1) + diphosphate</text>
        <dbReference type="Rhea" id="RHEA:22508"/>
        <dbReference type="Rhea" id="RHEA-COMP:17339"/>
        <dbReference type="Rhea" id="RHEA-COMP:17340"/>
        <dbReference type="ChEBI" id="CHEBI:33019"/>
        <dbReference type="ChEBI" id="CHEBI:61560"/>
        <dbReference type="ChEBI" id="CHEBI:173112"/>
        <dbReference type="EC" id="2.7.7.7"/>
    </reaction>
</comment>
<reference evidence="6" key="1">
    <citation type="submission" date="2016-03" db="EMBL/GenBank/DDBJ databases">
        <title>Complete genome sequence of the type strain Actinoalloteichus hymeniacidonis DSM 45092.</title>
        <authorList>
            <person name="Schaffert L."/>
            <person name="Albersmeier A."/>
            <person name="Winkler A."/>
            <person name="Kalinowski J."/>
            <person name="Zotchev S."/>
            <person name="Ruckert C."/>
        </authorList>
    </citation>
    <scope>NUCLEOTIDE SEQUENCE [LARGE SCALE GENOMIC DNA]</scope>
    <source>
        <strain evidence="6">HPA177(T) (DSM 45092(T))</strain>
    </source>
</reference>
<evidence type="ECO:0000256" key="2">
    <source>
        <dbReference type="ARBA" id="ARBA00022705"/>
    </source>
</evidence>
<accession>A0AAC9HP92</accession>
<dbReference type="KEGG" id="ahm:TL08_11025"/>
<dbReference type="RefSeq" id="WP_069848621.1">
    <property type="nucleotide sequence ID" value="NZ_CP014859.1"/>
</dbReference>
<sequence>MFTAVAGSDDRGSDGRGGALVRLDHNGAAREPVRFVADLAAAIAEEETAERPRWVLADAARTARRLAEAGVRIRRCHDLRMTEALLLGHAGRWGEPAALAASVARLRGLAVPEDSTVSDHGLVPALFEPEPPPLPGGGREIDAVLAVHADQRRRIAQTGQPGRFNLLVAAESAGALVAEEMGRLGLPWRADIHHELLVGLLGPRPPAGVAPRRLGELASAIADALQAPRLHPDSPQEIIRAFAQVGVRLTSTRSWVLREVDHPAVPLLLEYKELSRLHSAHGWSWLSEWVHDGRFRPQYVPGAVVSGRWASRGGGALQIPKTIRRAVVAMPGWTLVVADACQLEPRVLAAISEDPRLAAASHDADLYRTTAAEAFDGDRERAKIGVLAALYGQTSGEAGTLVAALRRRFPVAVDYVEHAARQGEAGALVRSRLGRTCPPSTLDADRAAESSDDPASMRAGWARGRFTRNFVVQASAADWAATLVALLRTALFERADAELVFFQHDEVMVHCRKEVAEELVETIHHAASEASRLVFEGSPVRFPMDIAVVDCYADAKQPRTP</sequence>
<dbReference type="GO" id="GO:0006261">
    <property type="term" value="P:DNA-templated DNA replication"/>
    <property type="evidence" value="ECO:0007669"/>
    <property type="project" value="InterPro"/>
</dbReference>
<dbReference type="Proteomes" id="UP000095210">
    <property type="component" value="Chromosome"/>
</dbReference>
<gene>
    <name evidence="5" type="ORF">TL08_11025</name>
</gene>
<dbReference type="EC" id="2.7.7.7" evidence="1"/>
<dbReference type="PANTHER" id="PTHR10133">
    <property type="entry name" value="DNA POLYMERASE I"/>
    <property type="match status" value="1"/>
</dbReference>
<protein>
    <recommendedName>
        <fullName evidence="1">DNA-directed DNA polymerase</fullName>
        <ecNumber evidence="1">2.7.7.7</ecNumber>
    </recommendedName>
</protein>
<keyword evidence="2" id="KW-0235">DNA replication</keyword>
<dbReference type="SMART" id="SM00482">
    <property type="entry name" value="POLAc"/>
    <property type="match status" value="1"/>
</dbReference>
<dbReference type="CDD" id="cd06444">
    <property type="entry name" value="DNA_pol_A"/>
    <property type="match status" value="1"/>
</dbReference>
<dbReference type="PRINTS" id="PR00868">
    <property type="entry name" value="DNAPOLI"/>
</dbReference>
<dbReference type="InterPro" id="IPR043502">
    <property type="entry name" value="DNA/RNA_pol_sf"/>
</dbReference>
<evidence type="ECO:0000313" key="5">
    <source>
        <dbReference type="EMBL" id="AOS63019.1"/>
    </source>
</evidence>
<dbReference type="NCBIfam" id="NF011538">
    <property type="entry name" value="PRK14975.1-1"/>
    <property type="match status" value="1"/>
</dbReference>
<dbReference type="Gene3D" id="3.30.70.370">
    <property type="match status" value="1"/>
</dbReference>
<organism evidence="5 6">
    <name type="scientific">Actinoalloteichus hymeniacidonis</name>
    <dbReference type="NCBI Taxonomy" id="340345"/>
    <lineage>
        <taxon>Bacteria</taxon>
        <taxon>Bacillati</taxon>
        <taxon>Actinomycetota</taxon>
        <taxon>Actinomycetes</taxon>
        <taxon>Pseudonocardiales</taxon>
        <taxon>Pseudonocardiaceae</taxon>
        <taxon>Actinoalloteichus</taxon>
    </lineage>
</organism>